<sequence length="479" mass="53427">MSTYSFKSRDGNMTAEQRIRSLDLLRTLAEKAVVEVRMRQLQGARPTFSRAMMTCTVNRDRFLYNDFGLHTFAGHGQLSEKGVWTNEIAQIIISLSSCLEWAEVLSNGTKEDHLKQYLGNILDHAFNRSDVSISVADQMREALVDRPADDRNAFAGQLVKVSLRIVGLVVLCEPLSLKFDDLNLKIRQPVPTDFEYTATVGIEHALADDRSDAIGEFEGNFSGVKDVMKIIGWFRAILRLATGKAVKIRTAICTSVTLRGELTNTICTNENPGRPSFAILTDNNKEKFKIACEQLSPRLVSDQFLEENTRVDHLATGYHRFSDALVKQGLDDYRIATAVTGLESLLVRENDGRKGKKYQLEIRLPTLLGIVGFSPLDVKALISDAYKIRSNFVHGDNKINANLSERIKGYGGPEGILGKCISYLRAVLIISLCALPDKRNRLSLIDNSTIDSSQQSLLETQIDTIKNVVLFANCVYSEK</sequence>
<dbReference type="Proteomes" id="UP000214646">
    <property type="component" value="Unassembled WGS sequence"/>
</dbReference>
<gene>
    <name evidence="1" type="ORF">FRUB_00295</name>
</gene>
<dbReference type="AlphaFoldDB" id="A0A225E953"/>
<name>A0A225E953_9BACT</name>
<reference evidence="2" key="1">
    <citation type="submission" date="2017-06" db="EMBL/GenBank/DDBJ databases">
        <title>Genome analysis of Fimbriiglobus ruber SP5, the first member of the order Planctomycetales with confirmed chitinolytic capability.</title>
        <authorList>
            <person name="Ravin N.V."/>
            <person name="Rakitin A.L."/>
            <person name="Ivanova A.A."/>
            <person name="Beletsky A.V."/>
            <person name="Kulichevskaya I.S."/>
            <person name="Mardanov A.V."/>
            <person name="Dedysh S.N."/>
        </authorList>
    </citation>
    <scope>NUCLEOTIDE SEQUENCE [LARGE SCALE GENOMIC DNA]</scope>
    <source>
        <strain evidence="2">SP5</strain>
    </source>
</reference>
<dbReference type="EMBL" id="NIDE01000001">
    <property type="protein sequence ID" value="OWK46596.1"/>
    <property type="molecule type" value="Genomic_DNA"/>
</dbReference>
<organism evidence="1 2">
    <name type="scientific">Fimbriiglobus ruber</name>
    <dbReference type="NCBI Taxonomy" id="1908690"/>
    <lineage>
        <taxon>Bacteria</taxon>
        <taxon>Pseudomonadati</taxon>
        <taxon>Planctomycetota</taxon>
        <taxon>Planctomycetia</taxon>
        <taxon>Gemmatales</taxon>
        <taxon>Gemmataceae</taxon>
        <taxon>Fimbriiglobus</taxon>
    </lineage>
</organism>
<comment type="caution">
    <text evidence="1">The sequence shown here is derived from an EMBL/GenBank/DDBJ whole genome shotgun (WGS) entry which is preliminary data.</text>
</comment>
<protein>
    <submittedName>
        <fullName evidence="1">Uncharacterized protein</fullName>
    </submittedName>
</protein>
<evidence type="ECO:0000313" key="2">
    <source>
        <dbReference type="Proteomes" id="UP000214646"/>
    </source>
</evidence>
<evidence type="ECO:0000313" key="1">
    <source>
        <dbReference type="EMBL" id="OWK46596.1"/>
    </source>
</evidence>
<accession>A0A225E953</accession>
<proteinExistence type="predicted"/>
<keyword evidence="2" id="KW-1185">Reference proteome</keyword>